<sequence length="111" mass="12393">MDEVNCDVLNPSSCKDVSMLPKSVEEDYRIKTVVQLSITNEDLGKDLNALMQTPFAHCTVESLQLFKAESVLPLGTSCLILNPFKSSTSLNRNKISILRNYSLENKNSIEL</sequence>
<accession>A0ACB9ZL12</accession>
<keyword evidence="2" id="KW-1185">Reference proteome</keyword>
<dbReference type="Proteomes" id="UP001060085">
    <property type="component" value="Linkage Group LG08"/>
</dbReference>
<reference evidence="2" key="1">
    <citation type="journal article" date="2023" name="Nat. Plants">
        <title>Single-cell RNA sequencing provides a high-resolution roadmap for understanding the multicellular compartmentation of specialized metabolism.</title>
        <authorList>
            <person name="Sun S."/>
            <person name="Shen X."/>
            <person name="Li Y."/>
            <person name="Li Y."/>
            <person name="Wang S."/>
            <person name="Li R."/>
            <person name="Zhang H."/>
            <person name="Shen G."/>
            <person name="Guo B."/>
            <person name="Wei J."/>
            <person name="Xu J."/>
            <person name="St-Pierre B."/>
            <person name="Chen S."/>
            <person name="Sun C."/>
        </authorList>
    </citation>
    <scope>NUCLEOTIDE SEQUENCE [LARGE SCALE GENOMIC DNA]</scope>
</reference>
<evidence type="ECO:0000313" key="1">
    <source>
        <dbReference type="EMBL" id="KAI5648382.1"/>
    </source>
</evidence>
<comment type="caution">
    <text evidence="1">The sequence shown here is derived from an EMBL/GenBank/DDBJ whole genome shotgun (WGS) entry which is preliminary data.</text>
</comment>
<proteinExistence type="predicted"/>
<protein>
    <submittedName>
        <fullName evidence="1">Uncharacterized protein</fullName>
    </submittedName>
</protein>
<gene>
    <name evidence="1" type="ORF">M9H77_34387</name>
</gene>
<organism evidence="1 2">
    <name type="scientific">Catharanthus roseus</name>
    <name type="common">Madagascar periwinkle</name>
    <name type="synonym">Vinca rosea</name>
    <dbReference type="NCBI Taxonomy" id="4058"/>
    <lineage>
        <taxon>Eukaryota</taxon>
        <taxon>Viridiplantae</taxon>
        <taxon>Streptophyta</taxon>
        <taxon>Embryophyta</taxon>
        <taxon>Tracheophyta</taxon>
        <taxon>Spermatophyta</taxon>
        <taxon>Magnoliopsida</taxon>
        <taxon>eudicotyledons</taxon>
        <taxon>Gunneridae</taxon>
        <taxon>Pentapetalae</taxon>
        <taxon>asterids</taxon>
        <taxon>lamiids</taxon>
        <taxon>Gentianales</taxon>
        <taxon>Apocynaceae</taxon>
        <taxon>Rauvolfioideae</taxon>
        <taxon>Vinceae</taxon>
        <taxon>Catharanthinae</taxon>
        <taxon>Catharanthus</taxon>
    </lineage>
</organism>
<evidence type="ECO:0000313" key="2">
    <source>
        <dbReference type="Proteomes" id="UP001060085"/>
    </source>
</evidence>
<dbReference type="EMBL" id="CM044708">
    <property type="protein sequence ID" value="KAI5648382.1"/>
    <property type="molecule type" value="Genomic_DNA"/>
</dbReference>
<name>A0ACB9ZL12_CATRO</name>